<dbReference type="SUPFAM" id="SSF54277">
    <property type="entry name" value="CAD &amp; PB1 domains"/>
    <property type="match status" value="1"/>
</dbReference>
<dbReference type="Gene3D" id="3.30.60.90">
    <property type="match status" value="2"/>
</dbReference>
<dbReference type="GO" id="GO:0005776">
    <property type="term" value="C:autophagosome"/>
    <property type="evidence" value="ECO:0007669"/>
    <property type="project" value="UniProtKB-SubCell"/>
</dbReference>
<dbReference type="InterPro" id="IPR043145">
    <property type="entry name" value="Znf_ZZ_sf"/>
</dbReference>
<keyword evidence="5" id="KW-0968">Cytoplasmic vesicle</keyword>
<dbReference type="Gene3D" id="2.60.40.10">
    <property type="entry name" value="Immunoglobulins"/>
    <property type="match status" value="1"/>
</dbReference>
<accession>A0AAD5ZPF2</accession>
<dbReference type="InterPro" id="IPR013783">
    <property type="entry name" value="Ig-like_fold"/>
</dbReference>
<dbReference type="Proteomes" id="UP001210211">
    <property type="component" value="Unassembled WGS sequence"/>
</dbReference>
<keyword evidence="4" id="KW-0862">Zinc</keyword>
<dbReference type="InterPro" id="IPR056893">
    <property type="entry name" value="UBA_Nbr1_C"/>
</dbReference>
<evidence type="ECO:0000313" key="8">
    <source>
        <dbReference type="Proteomes" id="UP001210211"/>
    </source>
</evidence>
<dbReference type="InterPro" id="IPR032350">
    <property type="entry name" value="Nbr1_FW"/>
</dbReference>
<gene>
    <name evidence="7" type="ORF">LUZ61_005364</name>
</gene>
<evidence type="ECO:0000259" key="6">
    <source>
        <dbReference type="PROSITE" id="PS50030"/>
    </source>
</evidence>
<evidence type="ECO:0000256" key="1">
    <source>
        <dbReference type="ARBA" id="ARBA00004419"/>
    </source>
</evidence>
<evidence type="ECO:0000256" key="2">
    <source>
        <dbReference type="ARBA" id="ARBA00022723"/>
    </source>
</evidence>
<dbReference type="CDD" id="cd14947">
    <property type="entry name" value="NBR1_like"/>
    <property type="match status" value="1"/>
</dbReference>
<dbReference type="Gene3D" id="1.10.8.10">
    <property type="entry name" value="DNA helicase RuvA subunit, C-terminal domain"/>
    <property type="match status" value="1"/>
</dbReference>
<dbReference type="SUPFAM" id="SSF57850">
    <property type="entry name" value="RING/U-box"/>
    <property type="match status" value="2"/>
</dbReference>
<dbReference type="Pfam" id="PF00564">
    <property type="entry name" value="PB1"/>
    <property type="match status" value="1"/>
</dbReference>
<evidence type="ECO:0000256" key="5">
    <source>
        <dbReference type="ARBA" id="ARBA00023329"/>
    </source>
</evidence>
<keyword evidence="8" id="KW-1185">Reference proteome</keyword>
<comment type="subcellular location">
    <subcellularLocation>
        <location evidence="1">Cytoplasmic vesicle</location>
        <location evidence="1">Autophagosome</location>
    </subcellularLocation>
</comment>
<dbReference type="GO" id="GO:0008270">
    <property type="term" value="F:zinc ion binding"/>
    <property type="evidence" value="ECO:0007669"/>
    <property type="project" value="UniProtKB-KW"/>
</dbReference>
<dbReference type="InterPro" id="IPR000433">
    <property type="entry name" value="Znf_ZZ"/>
</dbReference>
<proteinExistence type="predicted"/>
<dbReference type="Pfam" id="PF24932">
    <property type="entry name" value="UBA_NBR1_C"/>
    <property type="match status" value="1"/>
</dbReference>
<dbReference type="Gene3D" id="3.10.20.90">
    <property type="entry name" value="Phosphatidylinositol 3-kinase Catalytic Subunit, Chain A, domain 1"/>
    <property type="match status" value="1"/>
</dbReference>
<dbReference type="Pfam" id="PF16158">
    <property type="entry name" value="N_BRCA1_IG"/>
    <property type="match status" value="1"/>
</dbReference>
<dbReference type="AlphaFoldDB" id="A0AAD5ZPF2"/>
<reference evidence="7 8" key="1">
    <citation type="journal article" date="2022" name="Cell">
        <title>Repeat-based holocentromeres influence genome architecture and karyotype evolution.</title>
        <authorList>
            <person name="Hofstatter P.G."/>
            <person name="Thangavel G."/>
            <person name="Lux T."/>
            <person name="Neumann P."/>
            <person name="Vondrak T."/>
            <person name="Novak P."/>
            <person name="Zhang M."/>
            <person name="Costa L."/>
            <person name="Castellani M."/>
            <person name="Scott A."/>
            <person name="Toegelov H."/>
            <person name="Fuchs J."/>
            <person name="Mata-Sucre Y."/>
            <person name="Dias Y."/>
            <person name="Vanzela A.L.L."/>
            <person name="Huettel B."/>
            <person name="Almeida C.C.S."/>
            <person name="Simkova H."/>
            <person name="Souza G."/>
            <person name="Pedrosa-Harand A."/>
            <person name="Macas J."/>
            <person name="Mayer K.F.X."/>
            <person name="Houben A."/>
            <person name="Marques A."/>
        </authorList>
    </citation>
    <scope>NUCLEOTIDE SEQUENCE [LARGE SCALE GENOMIC DNA]</scope>
    <source>
        <strain evidence="7">RhyTen1mFocal</strain>
    </source>
</reference>
<feature type="domain" description="UBA" evidence="6">
    <location>
        <begin position="533"/>
        <end position="574"/>
    </location>
</feature>
<dbReference type="InterPro" id="IPR000270">
    <property type="entry name" value="PB1_dom"/>
</dbReference>
<dbReference type="GO" id="GO:0031410">
    <property type="term" value="C:cytoplasmic vesicle"/>
    <property type="evidence" value="ECO:0007669"/>
    <property type="project" value="UniProtKB-KW"/>
</dbReference>
<dbReference type="EMBL" id="JAMRDG010000001">
    <property type="protein sequence ID" value="KAJ3701659.1"/>
    <property type="molecule type" value="Genomic_DNA"/>
</dbReference>
<dbReference type="Pfam" id="PF00569">
    <property type="entry name" value="ZZ"/>
    <property type="match status" value="2"/>
</dbReference>
<keyword evidence="3" id="KW-0863">Zinc-finger</keyword>
<dbReference type="PROSITE" id="PS50030">
    <property type="entry name" value="UBA"/>
    <property type="match status" value="1"/>
</dbReference>
<name>A0AAD5ZPF2_9POAL</name>
<sequence>MATQKDVVFKVKYGNIIKRIHGSLNCQQLNLNVAQLWSKIHEWFSINPDKGFVLTYIDEDGDTILLRDDADLHDALIKQGLNPLKIDIKLIHIPPPSLNPPAKINPDHNNEVKSLGKDVNRNFKTTYIKKSLAPSDKLCHNSSEQAQVEPMLKHAKPNWSSVSSSSAAVHVSNDVYVGGQFALATSPITNGRVEQLTVHHGVKCYKCGANPIIGTYYKSNSKENCNLCANCFPRWDKCNNYSEVRTDGATGKRSFKQAHAFAPSLSGGMPMVEPHKQPDTYLGHCSKPFPKGKCEVCGANPILGTSYKSNLKENFHICSFCFSRMVVTSDDNPPTGTMLLSTSERLSLFDPNRSWKRLVRDVTIPVGTRLAPSTPFTKIWEIQNSGSVRWPYGILLSRIGASDGFTVPWEVKLEIPEKGLAVNDSVDVSLDLKAPSRPGSYYAQYKLEVPTRILSFGEPLLIAIDVGGKSSASKNATAVSVKPGCLGSIASSITHAINVKPTTGTEIPKVVNKSKASKSRCPRVNLEKGKAVVEDDDLEELLDELFDMGFYDEELNLKVLRSNNYDLDLTIDALECMSDSDDAFSDLTVRKNIFQIIFYFFLHASLLNTHVY</sequence>
<dbReference type="SUPFAM" id="SSF46934">
    <property type="entry name" value="UBA-like"/>
    <property type="match status" value="1"/>
</dbReference>
<organism evidence="7 8">
    <name type="scientific">Rhynchospora tenuis</name>
    <dbReference type="NCBI Taxonomy" id="198213"/>
    <lineage>
        <taxon>Eukaryota</taxon>
        <taxon>Viridiplantae</taxon>
        <taxon>Streptophyta</taxon>
        <taxon>Embryophyta</taxon>
        <taxon>Tracheophyta</taxon>
        <taxon>Spermatophyta</taxon>
        <taxon>Magnoliopsida</taxon>
        <taxon>Liliopsida</taxon>
        <taxon>Poales</taxon>
        <taxon>Cyperaceae</taxon>
        <taxon>Cyperoideae</taxon>
        <taxon>Rhynchosporeae</taxon>
        <taxon>Rhynchospora</taxon>
    </lineage>
</organism>
<evidence type="ECO:0000256" key="3">
    <source>
        <dbReference type="ARBA" id="ARBA00022771"/>
    </source>
</evidence>
<dbReference type="InterPro" id="IPR015940">
    <property type="entry name" value="UBA"/>
</dbReference>
<dbReference type="PANTHER" id="PTHR20930">
    <property type="entry name" value="OVARIAN CARCINOMA ANTIGEN CA125-RELATED"/>
    <property type="match status" value="1"/>
</dbReference>
<evidence type="ECO:0000313" key="7">
    <source>
        <dbReference type="EMBL" id="KAJ3701659.1"/>
    </source>
</evidence>
<keyword evidence="2" id="KW-0479">Metal-binding</keyword>
<protein>
    <recommendedName>
        <fullName evidence="6">UBA domain-containing protein</fullName>
    </recommendedName>
</protein>
<comment type="caution">
    <text evidence="7">The sequence shown here is derived from an EMBL/GenBank/DDBJ whole genome shotgun (WGS) entry which is preliminary data.</text>
</comment>
<dbReference type="SMART" id="SM00291">
    <property type="entry name" value="ZnF_ZZ"/>
    <property type="match status" value="2"/>
</dbReference>
<dbReference type="InterPro" id="IPR009060">
    <property type="entry name" value="UBA-like_sf"/>
</dbReference>
<dbReference type="PANTHER" id="PTHR20930:SF0">
    <property type="entry name" value="PROTEIN ILRUN"/>
    <property type="match status" value="1"/>
</dbReference>
<evidence type="ECO:0000256" key="4">
    <source>
        <dbReference type="ARBA" id="ARBA00022833"/>
    </source>
</evidence>